<keyword evidence="6 8" id="KW-0539">Nucleus</keyword>
<dbReference type="InterPro" id="IPR003106">
    <property type="entry name" value="Leu_zip_homeo"/>
</dbReference>
<dbReference type="InterPro" id="IPR009057">
    <property type="entry name" value="Homeodomain-like_sf"/>
</dbReference>
<keyword evidence="3 8" id="KW-0238">DNA-binding</keyword>
<dbReference type="GO" id="GO:0045893">
    <property type="term" value="P:positive regulation of DNA-templated transcription"/>
    <property type="evidence" value="ECO:0007669"/>
    <property type="project" value="TreeGrafter"/>
</dbReference>
<evidence type="ECO:0000256" key="5">
    <source>
        <dbReference type="ARBA" id="ARBA00023163"/>
    </source>
</evidence>
<dbReference type="PRINTS" id="PR00031">
    <property type="entry name" value="HTHREPRESSR"/>
</dbReference>
<dbReference type="GO" id="GO:0043565">
    <property type="term" value="F:sequence-specific DNA binding"/>
    <property type="evidence" value="ECO:0007669"/>
    <property type="project" value="InterPro"/>
</dbReference>
<dbReference type="InterPro" id="IPR001356">
    <property type="entry name" value="HD"/>
</dbReference>
<comment type="similarity">
    <text evidence="7 10">Belongs to the HD-ZIP homeobox family. Class I subfamily.</text>
</comment>
<feature type="DNA-binding region" description="Homeobox" evidence="8">
    <location>
        <begin position="33"/>
        <end position="86"/>
    </location>
</feature>
<dbReference type="SUPFAM" id="SSF46689">
    <property type="entry name" value="Homeodomain-like"/>
    <property type="match status" value="1"/>
</dbReference>
<dbReference type="PANTHER" id="PTHR24326">
    <property type="entry name" value="HOMEOBOX-LEUCINE ZIPPER PROTEIN"/>
    <property type="match status" value="1"/>
</dbReference>
<reference evidence="12" key="1">
    <citation type="submission" date="2022-07" db="EMBL/GenBank/DDBJ databases">
        <authorList>
            <person name="Macas J."/>
            <person name="Novak P."/>
            <person name="Neumann P."/>
        </authorList>
    </citation>
    <scope>NUCLEOTIDE SEQUENCE</scope>
</reference>
<dbReference type="EMBL" id="CAMAPE010000005">
    <property type="protein sequence ID" value="CAH9068726.1"/>
    <property type="molecule type" value="Genomic_DNA"/>
</dbReference>
<keyword evidence="2 10" id="KW-0805">Transcription regulation</keyword>
<dbReference type="PROSITE" id="PS50071">
    <property type="entry name" value="HOMEOBOX_2"/>
    <property type="match status" value="1"/>
</dbReference>
<keyword evidence="13" id="KW-1185">Reference proteome</keyword>
<dbReference type="Pfam" id="PF02183">
    <property type="entry name" value="HALZ"/>
    <property type="match status" value="1"/>
</dbReference>
<evidence type="ECO:0000256" key="3">
    <source>
        <dbReference type="ARBA" id="ARBA00023125"/>
    </source>
</evidence>
<organism evidence="12 13">
    <name type="scientific">Cuscuta europaea</name>
    <name type="common">European dodder</name>
    <dbReference type="NCBI Taxonomy" id="41803"/>
    <lineage>
        <taxon>Eukaryota</taxon>
        <taxon>Viridiplantae</taxon>
        <taxon>Streptophyta</taxon>
        <taxon>Embryophyta</taxon>
        <taxon>Tracheophyta</taxon>
        <taxon>Spermatophyta</taxon>
        <taxon>Magnoliopsida</taxon>
        <taxon>eudicotyledons</taxon>
        <taxon>Gunneridae</taxon>
        <taxon>Pentapetalae</taxon>
        <taxon>asterids</taxon>
        <taxon>lamiids</taxon>
        <taxon>Solanales</taxon>
        <taxon>Convolvulaceae</taxon>
        <taxon>Cuscuteae</taxon>
        <taxon>Cuscuta</taxon>
        <taxon>Cuscuta subgen. Cuscuta</taxon>
    </lineage>
</organism>
<dbReference type="GO" id="GO:0005634">
    <property type="term" value="C:nucleus"/>
    <property type="evidence" value="ECO:0007669"/>
    <property type="project" value="UniProtKB-SubCell"/>
</dbReference>
<evidence type="ECO:0000256" key="8">
    <source>
        <dbReference type="PROSITE-ProRule" id="PRU00108"/>
    </source>
</evidence>
<evidence type="ECO:0000256" key="9">
    <source>
        <dbReference type="RuleBase" id="RU000682"/>
    </source>
</evidence>
<keyword evidence="5 10" id="KW-0804">Transcription</keyword>
<dbReference type="Gene3D" id="1.10.10.60">
    <property type="entry name" value="Homeodomain-like"/>
    <property type="match status" value="1"/>
</dbReference>
<evidence type="ECO:0000256" key="7">
    <source>
        <dbReference type="ARBA" id="ARBA00025748"/>
    </source>
</evidence>
<evidence type="ECO:0000256" key="10">
    <source>
        <dbReference type="RuleBase" id="RU369038"/>
    </source>
</evidence>
<comment type="function">
    <text evidence="10">Transcription factor.</text>
</comment>
<dbReference type="Proteomes" id="UP001152484">
    <property type="component" value="Unassembled WGS sequence"/>
</dbReference>
<evidence type="ECO:0000256" key="1">
    <source>
        <dbReference type="ARBA" id="ARBA00004123"/>
    </source>
</evidence>
<feature type="domain" description="Homeobox" evidence="11">
    <location>
        <begin position="31"/>
        <end position="85"/>
    </location>
</feature>
<dbReference type="PANTHER" id="PTHR24326:SF122">
    <property type="entry name" value="HOMEOBOX-LEUCINE ZIPPER PROTEIN HOX6"/>
    <property type="match status" value="1"/>
</dbReference>
<evidence type="ECO:0000256" key="4">
    <source>
        <dbReference type="ARBA" id="ARBA00023155"/>
    </source>
</evidence>
<gene>
    <name evidence="12" type="ORF">CEURO_LOCUS2923</name>
</gene>
<dbReference type="InterPro" id="IPR017970">
    <property type="entry name" value="Homeobox_CS"/>
</dbReference>
<keyword evidence="4 8" id="KW-0371">Homeobox</keyword>
<comment type="subcellular location">
    <subcellularLocation>
        <location evidence="1 8 9">Nucleus</location>
    </subcellularLocation>
</comment>
<dbReference type="SMART" id="SM00389">
    <property type="entry name" value="HOX"/>
    <property type="match status" value="1"/>
</dbReference>
<dbReference type="PROSITE" id="PS00027">
    <property type="entry name" value="HOMEOBOX_1"/>
    <property type="match status" value="1"/>
</dbReference>
<dbReference type="Pfam" id="PF00046">
    <property type="entry name" value="Homeodomain"/>
    <property type="match status" value="1"/>
</dbReference>
<evidence type="ECO:0000256" key="6">
    <source>
        <dbReference type="ARBA" id="ARBA00023242"/>
    </source>
</evidence>
<dbReference type="AlphaFoldDB" id="A0A9P1E021"/>
<evidence type="ECO:0000313" key="13">
    <source>
        <dbReference type="Proteomes" id="UP001152484"/>
    </source>
</evidence>
<evidence type="ECO:0000313" key="12">
    <source>
        <dbReference type="EMBL" id="CAH9068726.1"/>
    </source>
</evidence>
<dbReference type="CDD" id="cd00086">
    <property type="entry name" value="homeodomain"/>
    <property type="match status" value="1"/>
</dbReference>
<feature type="non-terminal residue" evidence="12">
    <location>
        <position position="203"/>
    </location>
</feature>
<comment type="caution">
    <text evidence="12">The sequence shown here is derived from an EMBL/GenBank/DDBJ whole genome shotgun (WGS) entry which is preliminary data.</text>
</comment>
<dbReference type="OrthoDB" id="6159439at2759"/>
<proteinExistence type="inferred from homology"/>
<dbReference type="InterPro" id="IPR045224">
    <property type="entry name" value="HDZip_class_I_plant"/>
</dbReference>
<evidence type="ECO:0000259" key="11">
    <source>
        <dbReference type="PROSITE" id="PS50071"/>
    </source>
</evidence>
<protein>
    <recommendedName>
        <fullName evidence="10">Homeobox-leucine zipper protein</fullName>
    </recommendedName>
    <alternativeName>
        <fullName evidence="10">HD-ZIP protein</fullName>
    </alternativeName>
    <alternativeName>
        <fullName evidence="10">Homeodomain transcription factor</fullName>
    </alternativeName>
</protein>
<sequence length="203" mass="23393">MMKMGAIEQEEVHPAVTFRGRKGKDVINVNKRRFNDTQIESLEKMFEAKARPELVAKQELAENLGLQPRQVAIWFQNKRARSKSKQMEHDYMLLKMSYDHLESQFHMLKKEHHALLIQLWSLREQSEENCGNETDNDDEGTNALAKEDKPNLTLQQSCTPAEFLLPMSSGGDIDQPIHVKDTQGGSFSSMEEKGGFEIDEFFY</sequence>
<accession>A0A9P1E021</accession>
<name>A0A9P1E021_CUSEU</name>
<evidence type="ECO:0000256" key="2">
    <source>
        <dbReference type="ARBA" id="ARBA00023015"/>
    </source>
</evidence>
<dbReference type="GO" id="GO:0000981">
    <property type="term" value="F:DNA-binding transcription factor activity, RNA polymerase II-specific"/>
    <property type="evidence" value="ECO:0007669"/>
    <property type="project" value="UniProtKB-UniRule"/>
</dbReference>
<dbReference type="InterPro" id="IPR000047">
    <property type="entry name" value="HTH_motif"/>
</dbReference>